<keyword evidence="10" id="KW-1185">Reference proteome</keyword>
<dbReference type="GO" id="GO:0016192">
    <property type="term" value="P:vesicle-mediated transport"/>
    <property type="evidence" value="ECO:0007669"/>
    <property type="project" value="InterPro"/>
</dbReference>
<dbReference type="InterPro" id="IPR011989">
    <property type="entry name" value="ARM-like"/>
</dbReference>
<evidence type="ECO:0000256" key="3">
    <source>
        <dbReference type="ARBA" id="ARBA00022448"/>
    </source>
</evidence>
<evidence type="ECO:0000313" key="10">
    <source>
        <dbReference type="Proteomes" id="UP000307440"/>
    </source>
</evidence>
<dbReference type="InterPro" id="IPR016024">
    <property type="entry name" value="ARM-type_fold"/>
</dbReference>
<dbReference type="GO" id="GO:0030276">
    <property type="term" value="F:clathrin binding"/>
    <property type="evidence" value="ECO:0007669"/>
    <property type="project" value="InterPro"/>
</dbReference>
<feature type="compositionally biased region" description="Polar residues" evidence="7">
    <location>
        <begin position="719"/>
        <end position="729"/>
    </location>
</feature>
<feature type="domain" description="Clathrin/coatomer adaptor adaptin-like N-terminal" evidence="8">
    <location>
        <begin position="9"/>
        <end position="538"/>
    </location>
</feature>
<feature type="region of interest" description="Disordered" evidence="7">
    <location>
        <begin position="710"/>
        <end position="740"/>
    </location>
</feature>
<gene>
    <name evidence="9" type="ORF">FA15DRAFT_583099</name>
</gene>
<keyword evidence="3 6" id="KW-0813">Transport</keyword>
<dbReference type="STRING" id="230819.A0A5C3L7U7"/>
<dbReference type="Gene3D" id="1.25.10.10">
    <property type="entry name" value="Leucine-rich Repeat Variant"/>
    <property type="match status" value="1"/>
</dbReference>
<evidence type="ECO:0000256" key="4">
    <source>
        <dbReference type="ARBA" id="ARBA00022927"/>
    </source>
</evidence>
<organism evidence="9 10">
    <name type="scientific">Coprinopsis marcescibilis</name>
    <name type="common">Agaric fungus</name>
    <name type="synonym">Psathyrella marcescibilis</name>
    <dbReference type="NCBI Taxonomy" id="230819"/>
    <lineage>
        <taxon>Eukaryota</taxon>
        <taxon>Fungi</taxon>
        <taxon>Dikarya</taxon>
        <taxon>Basidiomycota</taxon>
        <taxon>Agaricomycotina</taxon>
        <taxon>Agaricomycetes</taxon>
        <taxon>Agaricomycetidae</taxon>
        <taxon>Agaricales</taxon>
        <taxon>Agaricineae</taxon>
        <taxon>Psathyrellaceae</taxon>
        <taxon>Coprinopsis</taxon>
    </lineage>
</organism>
<dbReference type="Proteomes" id="UP000307440">
    <property type="component" value="Unassembled WGS sequence"/>
</dbReference>
<accession>A0A5C3L7U7</accession>
<dbReference type="OrthoDB" id="10254310at2759"/>
<dbReference type="AlphaFoldDB" id="A0A5C3L7U7"/>
<dbReference type="FunFam" id="1.25.10.10:FF:000058">
    <property type="entry name" value="AP complex subunit beta"/>
    <property type="match status" value="1"/>
</dbReference>
<sequence length="740" mass="80821">MSIRGPRKGENYELSVDLNSEYKEKRKDAIKRVIASMTVGKDADVSGLFPDVLKNMQTDDLEQKKLVYLYLMNYAKTQPELVILAVNTFVKDTDDPNPLVRALAIRTMGCLRAEKIIDYLSDPLQKCLRDDNPYVRKTAALCVAKLYDLKPELVLENGFLEQLHDMISDSNPMVVANTVAALTDIHISVTSQPSTSSADIAQFAITTPVLNKLLIALNECSEWGRVAILNALARYTAVDDKESEHICERVVPQFQHVNGSVVLAAMKVVMIHLRNVTREDLEKQLIRKMAPPLVTLLSSPPEVQWVALRNINLLLQRRPDILSNEIRVFFCKYNDPLYVKIEKLDVMVRLASPKNMDALLSELKEYASEVDVDFVRKSIKAIGQTAVKIDEAAGRCVDVLLELINTRVSYVVQEAVVVMKDIFRKYPETYEGVIPTLCANLEDLDEPEAKASLIWIIGEYASKIDNAAELLNSFVDAFTEESYPVQLQTLTAVVKLFLKKPDSSQAIVQRILNTATKDCDSPDVRDRAYIYWRLLSMDPAAAKSVVLSHRPPISIPATTVAPAMLEELISEIGSLASVYHKPPETFIGKGRIGADSLQRKADGIEDQFSTQKALQTVAAGQQAENLLDFGDDPSDGGVSGLAATQVFSQPAAANLLAGTSSNPLDDLVSIFGNSASIAPATPAPASALFGGMGVPMTPATPAPLNAGLFGGGGFATPTQSSQPGSSANKPAQEDDLLGLF</sequence>
<dbReference type="InterPro" id="IPR002553">
    <property type="entry name" value="Clathrin/coatomer_adapt-like_N"/>
</dbReference>
<dbReference type="EMBL" id="ML210151">
    <property type="protein sequence ID" value="TFK29094.1"/>
    <property type="molecule type" value="Genomic_DNA"/>
</dbReference>
<dbReference type="GO" id="GO:0030117">
    <property type="term" value="C:membrane coat"/>
    <property type="evidence" value="ECO:0007669"/>
    <property type="project" value="InterPro"/>
</dbReference>
<comment type="similarity">
    <text evidence="2 6">Belongs to the adaptor complexes large subunit family.</text>
</comment>
<dbReference type="Pfam" id="PF01602">
    <property type="entry name" value="Adaptin_N"/>
    <property type="match status" value="1"/>
</dbReference>
<evidence type="ECO:0000256" key="7">
    <source>
        <dbReference type="SAM" id="MobiDB-lite"/>
    </source>
</evidence>
<protein>
    <recommendedName>
        <fullName evidence="6">AP complex subunit beta</fullName>
    </recommendedName>
</protein>
<evidence type="ECO:0000259" key="8">
    <source>
        <dbReference type="Pfam" id="PF01602"/>
    </source>
</evidence>
<dbReference type="SUPFAM" id="SSF48371">
    <property type="entry name" value="ARM repeat"/>
    <property type="match status" value="1"/>
</dbReference>
<proteinExistence type="inferred from homology"/>
<evidence type="ECO:0000256" key="6">
    <source>
        <dbReference type="PIRNR" id="PIRNR002291"/>
    </source>
</evidence>
<comment type="subcellular location">
    <subcellularLocation>
        <location evidence="1">Endomembrane system</location>
    </subcellularLocation>
</comment>
<comment type="function">
    <text evidence="6">Adaptins are components of the adaptor complexes which link clathrin to receptors in coated vesicles. Clathrin-associated protein complexes are believed to interact with the cytoplasmic tails of membrane proteins, leading to their selection and concentration.</text>
</comment>
<evidence type="ECO:0000256" key="5">
    <source>
        <dbReference type="ARBA" id="ARBA00023136"/>
    </source>
</evidence>
<dbReference type="GO" id="GO:0012505">
    <property type="term" value="C:endomembrane system"/>
    <property type="evidence" value="ECO:0007669"/>
    <property type="project" value="UniProtKB-SubCell"/>
</dbReference>
<dbReference type="PANTHER" id="PTHR11134">
    <property type="entry name" value="ADAPTOR COMPLEX SUBUNIT BETA FAMILY MEMBER"/>
    <property type="match status" value="1"/>
</dbReference>
<dbReference type="InterPro" id="IPR016342">
    <property type="entry name" value="AP_complex_bsu_1_2_4"/>
</dbReference>
<dbReference type="GO" id="GO:0006886">
    <property type="term" value="P:intracellular protein transport"/>
    <property type="evidence" value="ECO:0007669"/>
    <property type="project" value="InterPro"/>
</dbReference>
<dbReference type="InterPro" id="IPR026739">
    <property type="entry name" value="AP_beta"/>
</dbReference>
<evidence type="ECO:0000313" key="9">
    <source>
        <dbReference type="EMBL" id="TFK29094.1"/>
    </source>
</evidence>
<keyword evidence="5 6" id="KW-0472">Membrane</keyword>
<reference evidence="9 10" key="1">
    <citation type="journal article" date="2019" name="Nat. Ecol. Evol.">
        <title>Megaphylogeny resolves global patterns of mushroom evolution.</title>
        <authorList>
            <person name="Varga T."/>
            <person name="Krizsan K."/>
            <person name="Foldi C."/>
            <person name="Dima B."/>
            <person name="Sanchez-Garcia M."/>
            <person name="Sanchez-Ramirez S."/>
            <person name="Szollosi G.J."/>
            <person name="Szarkandi J.G."/>
            <person name="Papp V."/>
            <person name="Albert L."/>
            <person name="Andreopoulos W."/>
            <person name="Angelini C."/>
            <person name="Antonin V."/>
            <person name="Barry K.W."/>
            <person name="Bougher N.L."/>
            <person name="Buchanan P."/>
            <person name="Buyck B."/>
            <person name="Bense V."/>
            <person name="Catcheside P."/>
            <person name="Chovatia M."/>
            <person name="Cooper J."/>
            <person name="Damon W."/>
            <person name="Desjardin D."/>
            <person name="Finy P."/>
            <person name="Geml J."/>
            <person name="Haridas S."/>
            <person name="Hughes K."/>
            <person name="Justo A."/>
            <person name="Karasinski D."/>
            <person name="Kautmanova I."/>
            <person name="Kiss B."/>
            <person name="Kocsube S."/>
            <person name="Kotiranta H."/>
            <person name="LaButti K.M."/>
            <person name="Lechner B.E."/>
            <person name="Liimatainen K."/>
            <person name="Lipzen A."/>
            <person name="Lukacs Z."/>
            <person name="Mihaltcheva S."/>
            <person name="Morgado L.N."/>
            <person name="Niskanen T."/>
            <person name="Noordeloos M.E."/>
            <person name="Ohm R.A."/>
            <person name="Ortiz-Santana B."/>
            <person name="Ovrebo C."/>
            <person name="Racz N."/>
            <person name="Riley R."/>
            <person name="Savchenko A."/>
            <person name="Shiryaev A."/>
            <person name="Soop K."/>
            <person name="Spirin V."/>
            <person name="Szebenyi C."/>
            <person name="Tomsovsky M."/>
            <person name="Tulloss R.E."/>
            <person name="Uehling J."/>
            <person name="Grigoriev I.V."/>
            <person name="Vagvolgyi C."/>
            <person name="Papp T."/>
            <person name="Martin F.M."/>
            <person name="Miettinen O."/>
            <person name="Hibbett D.S."/>
            <person name="Nagy L.G."/>
        </authorList>
    </citation>
    <scope>NUCLEOTIDE SEQUENCE [LARGE SCALE GENOMIC DNA]</scope>
    <source>
        <strain evidence="9 10">CBS 121175</strain>
    </source>
</reference>
<dbReference type="PIRSF" id="PIRSF002291">
    <property type="entry name" value="AP_complex_beta"/>
    <property type="match status" value="1"/>
</dbReference>
<evidence type="ECO:0000256" key="2">
    <source>
        <dbReference type="ARBA" id="ARBA00006613"/>
    </source>
</evidence>
<evidence type="ECO:0000256" key="1">
    <source>
        <dbReference type="ARBA" id="ARBA00004308"/>
    </source>
</evidence>
<keyword evidence="4 6" id="KW-0653">Protein transport</keyword>
<name>A0A5C3L7U7_COPMA</name>